<organism evidence="4 5">
    <name type="scientific">Rhodanobacter hydrolyticus</name>
    <dbReference type="NCBI Taxonomy" id="2250595"/>
    <lineage>
        <taxon>Bacteria</taxon>
        <taxon>Pseudomonadati</taxon>
        <taxon>Pseudomonadota</taxon>
        <taxon>Gammaproteobacteria</taxon>
        <taxon>Lysobacterales</taxon>
        <taxon>Rhodanobacteraceae</taxon>
        <taxon>Rhodanobacter</taxon>
    </lineage>
</organism>
<evidence type="ECO:0000313" key="5">
    <source>
        <dbReference type="Proteomes" id="UP001620339"/>
    </source>
</evidence>
<dbReference type="PANTHER" id="PTHR36505">
    <property type="entry name" value="BLR1072 PROTEIN"/>
    <property type="match status" value="1"/>
</dbReference>
<feature type="domain" description="PRC-barrel" evidence="1">
    <location>
        <begin position="9"/>
        <end position="84"/>
    </location>
</feature>
<dbReference type="PANTHER" id="PTHR36505:SF1">
    <property type="entry name" value="BLR1072 PROTEIN"/>
    <property type="match status" value="1"/>
</dbReference>
<comment type="caution">
    <text evidence="4">The sequence shown here is derived from an EMBL/GenBank/DDBJ whole genome shotgun (WGS) entry which is preliminary data.</text>
</comment>
<name>A0ABW8JDZ0_9GAMM</name>
<keyword evidence="5" id="KW-1185">Reference proteome</keyword>
<dbReference type="Gene3D" id="2.30.30.240">
    <property type="entry name" value="PRC-barrel domain"/>
    <property type="match status" value="1"/>
</dbReference>
<proteinExistence type="predicted"/>
<dbReference type="InterPro" id="IPR027275">
    <property type="entry name" value="PRC-brl_dom"/>
</dbReference>
<dbReference type="Proteomes" id="UP001620339">
    <property type="component" value="Unassembled WGS sequence"/>
</dbReference>
<dbReference type="InterPro" id="IPR011033">
    <property type="entry name" value="PRC_barrel-like_sf"/>
</dbReference>
<accession>A0ABW8JDZ0</accession>
<dbReference type="Pfam" id="PF05239">
    <property type="entry name" value="PRC"/>
    <property type="match status" value="1"/>
</dbReference>
<dbReference type="EMBL" id="JADIKK010000008">
    <property type="protein sequence ID" value="MFK2879735.1"/>
    <property type="molecule type" value="Genomic_DNA"/>
</dbReference>
<evidence type="ECO:0000313" key="4">
    <source>
        <dbReference type="EMBL" id="MFK2879735.1"/>
    </source>
</evidence>
<sequence>MTNTSTQFLSASTLTGDKVKNLDNEALGELKDIMIDTLSGEVSYGVLSYGGVLGIGDKLFAVPWDALTVDGENKCLILNVNKDRLENAPGFDKDHWPDFADPGFEDRVRQYYSQL</sequence>
<gene>
    <name evidence="2" type="ORF">ISP25_01345</name>
    <name evidence="3" type="ORF">ISP25_03705</name>
    <name evidence="4" type="ORF">ISP25_21965</name>
</gene>
<evidence type="ECO:0000259" key="1">
    <source>
        <dbReference type="Pfam" id="PF05239"/>
    </source>
</evidence>
<dbReference type="EMBL" id="JADIKK010000008">
    <property type="protein sequence ID" value="MFK2876170.1"/>
    <property type="molecule type" value="Genomic_DNA"/>
</dbReference>
<dbReference type="RefSeq" id="WP_404611752.1">
    <property type="nucleotide sequence ID" value="NZ_JADIKK010000007.1"/>
</dbReference>
<evidence type="ECO:0000313" key="3">
    <source>
        <dbReference type="EMBL" id="MFK2876170.1"/>
    </source>
</evidence>
<reference evidence="4 5" key="1">
    <citation type="submission" date="2020-10" db="EMBL/GenBank/DDBJ databases">
        <title>Phylogeny of dyella-like bacteria.</title>
        <authorList>
            <person name="Fu J."/>
        </authorList>
    </citation>
    <scope>NUCLEOTIDE SEQUENCE [LARGE SCALE GENOMIC DNA]</scope>
    <source>
        <strain evidence="4 5">KACC 19113</strain>
    </source>
</reference>
<dbReference type="SUPFAM" id="SSF50346">
    <property type="entry name" value="PRC-barrel domain"/>
    <property type="match status" value="1"/>
</dbReference>
<protein>
    <submittedName>
        <fullName evidence="4">PRC-barrel domain-containing protein</fullName>
    </submittedName>
</protein>
<dbReference type="EMBL" id="JADIKK010000007">
    <property type="protein sequence ID" value="MFK2875716.1"/>
    <property type="molecule type" value="Genomic_DNA"/>
</dbReference>
<evidence type="ECO:0000313" key="2">
    <source>
        <dbReference type="EMBL" id="MFK2875716.1"/>
    </source>
</evidence>